<dbReference type="PANTHER" id="PTHR11937">
    <property type="entry name" value="ACTIN"/>
    <property type="match status" value="1"/>
</dbReference>
<dbReference type="AlphaFoldDB" id="A0A9W6YRG2"/>
<proteinExistence type="inferred from homology"/>
<dbReference type="Pfam" id="PF00022">
    <property type="entry name" value="Actin"/>
    <property type="match status" value="1"/>
</dbReference>
<evidence type="ECO:0000313" key="2">
    <source>
        <dbReference type="EMBL" id="GMG19404.1"/>
    </source>
</evidence>
<dbReference type="Gene3D" id="3.30.420.40">
    <property type="match status" value="2"/>
</dbReference>
<evidence type="ECO:0000313" key="3">
    <source>
        <dbReference type="Proteomes" id="UP001165063"/>
    </source>
</evidence>
<dbReference type="Gene3D" id="3.90.640.10">
    <property type="entry name" value="Actin, Chain A, domain 4"/>
    <property type="match status" value="1"/>
</dbReference>
<reference evidence="2" key="1">
    <citation type="submission" date="2023-04" db="EMBL/GenBank/DDBJ databases">
        <title>Ambrosiozyma monospora NBRC 1965.</title>
        <authorList>
            <person name="Ichikawa N."/>
            <person name="Sato H."/>
            <person name="Tonouchi N."/>
        </authorList>
    </citation>
    <scope>NUCLEOTIDE SEQUENCE</scope>
    <source>
        <strain evidence="2">NBRC 1965</strain>
    </source>
</reference>
<comment type="similarity">
    <text evidence="1">Belongs to the actin family.</text>
</comment>
<dbReference type="SUPFAM" id="SSF53067">
    <property type="entry name" value="Actin-like ATPase domain"/>
    <property type="match status" value="2"/>
</dbReference>
<dbReference type="EMBL" id="BSXU01000123">
    <property type="protein sequence ID" value="GMG19404.1"/>
    <property type="molecule type" value="Genomic_DNA"/>
</dbReference>
<dbReference type="InterPro" id="IPR043129">
    <property type="entry name" value="ATPase_NBD"/>
</dbReference>
<dbReference type="InterPro" id="IPR004000">
    <property type="entry name" value="Actin"/>
</dbReference>
<dbReference type="SMART" id="SM00268">
    <property type="entry name" value="ACTIN"/>
    <property type="match status" value="1"/>
</dbReference>
<accession>A0A9W6YRG2</accession>
<dbReference type="OrthoDB" id="5132116at2759"/>
<keyword evidence="3" id="KW-1185">Reference proteome</keyword>
<evidence type="ECO:0000256" key="1">
    <source>
        <dbReference type="RuleBase" id="RU000487"/>
    </source>
</evidence>
<gene>
    <name evidence="2" type="ORF">Amon01_000044500</name>
</gene>
<name>A0A9W6YRG2_AMBMO</name>
<protein>
    <submittedName>
        <fullName evidence="2">Unnamed protein product</fullName>
    </submittedName>
</protein>
<organism evidence="2 3">
    <name type="scientific">Ambrosiozyma monospora</name>
    <name type="common">Yeast</name>
    <name type="synonym">Endomycopsis monosporus</name>
    <dbReference type="NCBI Taxonomy" id="43982"/>
    <lineage>
        <taxon>Eukaryota</taxon>
        <taxon>Fungi</taxon>
        <taxon>Dikarya</taxon>
        <taxon>Ascomycota</taxon>
        <taxon>Saccharomycotina</taxon>
        <taxon>Pichiomycetes</taxon>
        <taxon>Pichiales</taxon>
        <taxon>Pichiaceae</taxon>
        <taxon>Ambrosiozyma</taxon>
    </lineage>
</organism>
<comment type="caution">
    <text evidence="2">The sequence shown here is derived from an EMBL/GenBank/DDBJ whole genome shotgun (WGS) entry which is preliminary data.</text>
</comment>
<dbReference type="Proteomes" id="UP001165063">
    <property type="component" value="Unassembled WGS sequence"/>
</dbReference>
<sequence>MEFDFPSVIIDLNSSTTKAGISTFDTPTLSLPSVYSKQSSSEDSPYVFGDDLDLHPSNDIYTMFNEGLIYNWDAMTNYWRHIYSELNLKDTSELPLIITENVWNTKKNRTKAVQVAFEELEVPIFSILKRQICTAYSVSRPSAVVVVDIDEDLVSVTPISNGKVLNKGIQRTKFGGDFLSLFSLDFIQKHYPEKGADIDEALIPRQFKSSSGMSESFKRYQISATLKEFRESILSTSLKKIDPYQTEMPQETQIYLSHTAVGQMESKHFELPNREIIKDIGIDQFKLADPLFRPYEYSKVLPQKLNLSQDSLGLANLVFNSMKNLGGTGDLYLKLLNNIVLTGSATNIPNIEQRLAQDLRMFIQDYSIATFLSPDLIDRNNDVWIGANILASSSIGDFDNLFMSKEEYNENGEDYALEKFK</sequence>